<feature type="transmembrane region" description="Helical" evidence="1">
    <location>
        <begin position="52"/>
        <end position="71"/>
    </location>
</feature>
<reference evidence="2 3" key="1">
    <citation type="submission" date="2020-03" db="EMBL/GenBank/DDBJ databases">
        <authorList>
            <person name="Picone N."/>
        </authorList>
    </citation>
    <scope>NUCLEOTIDE SEQUENCE [LARGE SCALE GENOMIC DNA]</scope>
    <source>
        <strain evidence="2">NSCAC1</strain>
    </source>
</reference>
<evidence type="ECO:0000313" key="2">
    <source>
        <dbReference type="EMBL" id="CAB1276424.1"/>
    </source>
</evidence>
<feature type="transmembrane region" description="Helical" evidence="1">
    <location>
        <begin position="158"/>
        <end position="181"/>
    </location>
</feature>
<name>A0A7G1QAC0_9GAMM</name>
<evidence type="ECO:0000256" key="1">
    <source>
        <dbReference type="SAM" id="Phobius"/>
    </source>
</evidence>
<dbReference type="RefSeq" id="WP_197743881.1">
    <property type="nucleotide sequence ID" value="NZ_LR778175.1"/>
</dbReference>
<proteinExistence type="predicted"/>
<feature type="transmembrane region" description="Helical" evidence="1">
    <location>
        <begin position="103"/>
        <end position="130"/>
    </location>
</feature>
<dbReference type="Proteomes" id="UP000516072">
    <property type="component" value="Chromosome"/>
</dbReference>
<feature type="transmembrane region" description="Helical" evidence="1">
    <location>
        <begin position="12"/>
        <end position="32"/>
    </location>
</feature>
<feature type="transmembrane region" description="Helical" evidence="1">
    <location>
        <begin position="78"/>
        <end position="97"/>
    </location>
</feature>
<evidence type="ECO:0008006" key="4">
    <source>
        <dbReference type="Google" id="ProtNLM"/>
    </source>
</evidence>
<protein>
    <recommendedName>
        <fullName evidence="4">DUF2232 domain-containing protein</fullName>
    </recommendedName>
</protein>
<feature type="transmembrane region" description="Helical" evidence="1">
    <location>
        <begin position="201"/>
        <end position="219"/>
    </location>
</feature>
<dbReference type="KEGG" id="ntg:NSCAC_1165"/>
<evidence type="ECO:0000313" key="3">
    <source>
        <dbReference type="Proteomes" id="UP000516072"/>
    </source>
</evidence>
<feature type="transmembrane region" description="Helical" evidence="1">
    <location>
        <begin position="231"/>
        <end position="253"/>
    </location>
</feature>
<dbReference type="EMBL" id="LR778175">
    <property type="protein sequence ID" value="CAB1276424.1"/>
    <property type="molecule type" value="Genomic_DNA"/>
</dbReference>
<dbReference type="AlphaFoldDB" id="A0A7G1QAC0"/>
<feature type="transmembrane region" description="Helical" evidence="1">
    <location>
        <begin position="265"/>
        <end position="289"/>
    </location>
</feature>
<gene>
    <name evidence="2" type="ORF">NSCAC_1165</name>
</gene>
<organism evidence="2 3">
    <name type="scientific">Candidatus Nitrosacidococcus tergens</name>
    <dbReference type="NCBI Taxonomy" id="553981"/>
    <lineage>
        <taxon>Bacteria</taxon>
        <taxon>Pseudomonadati</taxon>
        <taxon>Pseudomonadota</taxon>
        <taxon>Gammaproteobacteria</taxon>
        <taxon>Chromatiales</taxon>
        <taxon>Chromatiaceae</taxon>
        <taxon>Candidatus Nitrosacidococcus</taxon>
    </lineage>
</organism>
<keyword evidence="1" id="KW-0812">Transmembrane</keyword>
<keyword evidence="3" id="KW-1185">Reference proteome</keyword>
<keyword evidence="1" id="KW-1133">Transmembrane helix</keyword>
<sequence length="299" mass="33290">MYAFAQFIMKNRAYAIGIAALLGRFSIIIPPLSLFSGATVGLVTLQRGVKEGLIVISGATFFLGLASLIVIKKIDLAFLLFIGLWLPSLLGCWILRISRSQTFTLLAIGGISSSFAIGMHLAVGDVVLWWQQIIEQIIQQSNIKGAAAEQFTQRKSLVLMNGLVAMFFGLNLMMTILLARWWQGLLYNPSGFIREFHGLHLPYQLSWVAILLTIVALINDHNAESHITTDLLIIMIMMYLFQGISAIHGLVAARNLPRLWLFPVYLGLFFLSPYFVIGIAIIGIADTLVNFRRPNLPKR</sequence>
<accession>A0A7G1QAC0</accession>
<keyword evidence="1" id="KW-0472">Membrane</keyword>